<dbReference type="PANTHER" id="PTHR42953">
    <property type="entry name" value="HIGH-AFFINITY ZINC UPTAKE SYSTEM PROTEIN ZNUA-RELATED"/>
    <property type="match status" value="1"/>
</dbReference>
<dbReference type="STRING" id="555088.DealDRAFT_2517"/>
<dbReference type="GO" id="GO:0030001">
    <property type="term" value="P:metal ion transport"/>
    <property type="evidence" value="ECO:0007669"/>
    <property type="project" value="InterPro"/>
</dbReference>
<dbReference type="PRINTS" id="PR00690">
    <property type="entry name" value="ADHESNFAMILY"/>
</dbReference>
<feature type="signal peptide" evidence="7">
    <location>
        <begin position="1"/>
        <end position="19"/>
    </location>
</feature>
<evidence type="ECO:0000256" key="1">
    <source>
        <dbReference type="ARBA" id="ARBA00011028"/>
    </source>
</evidence>
<name>C0GJ58_DETAL</name>
<evidence type="ECO:0000256" key="5">
    <source>
        <dbReference type="SAM" id="Coils"/>
    </source>
</evidence>
<dbReference type="InterPro" id="IPR050492">
    <property type="entry name" value="Bact_metal-bind_prot9"/>
</dbReference>
<evidence type="ECO:0000256" key="6">
    <source>
        <dbReference type="SAM" id="MobiDB-lite"/>
    </source>
</evidence>
<evidence type="ECO:0000256" key="4">
    <source>
        <dbReference type="RuleBase" id="RU003512"/>
    </source>
</evidence>
<dbReference type="GO" id="GO:0007155">
    <property type="term" value="P:cell adhesion"/>
    <property type="evidence" value="ECO:0007669"/>
    <property type="project" value="InterPro"/>
</dbReference>
<keyword evidence="5" id="KW-0175">Coiled coil</keyword>
<reference evidence="8 9" key="1">
    <citation type="submission" date="2009-02" db="EMBL/GenBank/DDBJ databases">
        <title>Sequencing of the draft genome and assembly of Dethiobacter alkaliphilus AHT 1.</title>
        <authorList>
            <consortium name="US DOE Joint Genome Institute (JGI-PGF)"/>
            <person name="Lucas S."/>
            <person name="Copeland A."/>
            <person name="Lapidus A."/>
            <person name="Glavina del Rio T."/>
            <person name="Dalin E."/>
            <person name="Tice H."/>
            <person name="Bruce D."/>
            <person name="Goodwin L."/>
            <person name="Pitluck S."/>
            <person name="Larimer F."/>
            <person name="Land M.L."/>
            <person name="Hauser L."/>
            <person name="Muyzer G."/>
        </authorList>
    </citation>
    <scope>NUCLEOTIDE SEQUENCE [LARGE SCALE GENOMIC DNA]</scope>
    <source>
        <strain evidence="8 9">AHT 1</strain>
    </source>
</reference>
<accession>C0GJ58</accession>
<dbReference type="RefSeq" id="WP_008517986.1">
    <property type="nucleotide sequence ID" value="NZ_ACJM01000014.1"/>
</dbReference>
<feature type="compositionally biased region" description="Acidic residues" evidence="6">
    <location>
        <begin position="133"/>
        <end position="143"/>
    </location>
</feature>
<dbReference type="PRINTS" id="PR00691">
    <property type="entry name" value="ADHESINB"/>
</dbReference>
<feature type="chain" id="PRO_5039637767" evidence="7">
    <location>
        <begin position="20"/>
        <end position="337"/>
    </location>
</feature>
<comment type="similarity">
    <text evidence="1 4">Belongs to the bacterial solute-binding protein 9 family.</text>
</comment>
<protein>
    <submittedName>
        <fullName evidence="8">Periplasmic solute binding protein</fullName>
    </submittedName>
</protein>
<dbReference type="PROSITE" id="PS51257">
    <property type="entry name" value="PROKAR_LIPOPROTEIN"/>
    <property type="match status" value="1"/>
</dbReference>
<comment type="caution">
    <text evidence="8">The sequence shown here is derived from an EMBL/GenBank/DDBJ whole genome shotgun (WGS) entry which is preliminary data.</text>
</comment>
<dbReference type="EMBL" id="ACJM01000014">
    <property type="protein sequence ID" value="EEG76691.1"/>
    <property type="molecule type" value="Genomic_DNA"/>
</dbReference>
<evidence type="ECO:0000313" key="8">
    <source>
        <dbReference type="EMBL" id="EEG76691.1"/>
    </source>
</evidence>
<feature type="region of interest" description="Disordered" evidence="6">
    <location>
        <begin position="123"/>
        <end position="160"/>
    </location>
</feature>
<keyword evidence="2 4" id="KW-0813">Transport</keyword>
<dbReference type="eggNOG" id="COG0803">
    <property type="taxonomic scope" value="Bacteria"/>
</dbReference>
<dbReference type="OrthoDB" id="9810636at2"/>
<dbReference type="Gene3D" id="3.40.50.1980">
    <property type="entry name" value="Nitrogenase molybdenum iron protein domain"/>
    <property type="match status" value="2"/>
</dbReference>
<dbReference type="GO" id="GO:0046872">
    <property type="term" value="F:metal ion binding"/>
    <property type="evidence" value="ECO:0007669"/>
    <property type="project" value="InterPro"/>
</dbReference>
<keyword evidence="9" id="KW-1185">Reference proteome</keyword>
<keyword evidence="3 7" id="KW-0732">Signal</keyword>
<evidence type="ECO:0000256" key="7">
    <source>
        <dbReference type="SAM" id="SignalP"/>
    </source>
</evidence>
<dbReference type="Proteomes" id="UP000006443">
    <property type="component" value="Unassembled WGS sequence"/>
</dbReference>
<organism evidence="8 9">
    <name type="scientific">Dethiobacter alkaliphilus AHT 1</name>
    <dbReference type="NCBI Taxonomy" id="555088"/>
    <lineage>
        <taxon>Bacteria</taxon>
        <taxon>Bacillati</taxon>
        <taxon>Bacillota</taxon>
        <taxon>Dethiobacteria</taxon>
        <taxon>Dethiobacterales</taxon>
        <taxon>Dethiobacteraceae</taxon>
        <taxon>Dethiobacter</taxon>
    </lineage>
</organism>
<evidence type="ECO:0000256" key="2">
    <source>
        <dbReference type="ARBA" id="ARBA00022448"/>
    </source>
</evidence>
<dbReference type="PANTHER" id="PTHR42953:SF3">
    <property type="entry name" value="HIGH-AFFINITY ZINC UPTAKE SYSTEM PROTEIN ZNUA"/>
    <property type="match status" value="1"/>
</dbReference>
<dbReference type="Pfam" id="PF01297">
    <property type="entry name" value="ZnuA"/>
    <property type="match status" value="1"/>
</dbReference>
<proteinExistence type="inferred from homology"/>
<dbReference type="AlphaFoldDB" id="C0GJ58"/>
<gene>
    <name evidence="8" type="ORF">DealDRAFT_2517</name>
</gene>
<evidence type="ECO:0000313" key="9">
    <source>
        <dbReference type="Proteomes" id="UP000006443"/>
    </source>
</evidence>
<dbReference type="InterPro" id="IPR006129">
    <property type="entry name" value="AdhesinB"/>
</dbReference>
<evidence type="ECO:0000256" key="3">
    <source>
        <dbReference type="ARBA" id="ARBA00022729"/>
    </source>
</evidence>
<dbReference type="InterPro" id="IPR006128">
    <property type="entry name" value="Lipoprotein_PsaA-like"/>
</dbReference>
<sequence length="337" mass="37543">MRKFLLVLISILILALALAGCAEQPAEGTTSEPEPEITVYTSFFVLYDFANQIGGDRVEVMNLLPPGVEPHDWEPTAQAMARLSDADVLLINGLELEPWVDKLIEGLDGNIKVVNTSEGIEPLTGYGGHSHDDDDDHGYDDDDNHGYDNDYGHDDDDDHGYDDLPDPHVWLDPLLALHQAEQIAGALIELDPEYEEVYLENLALFTARIEELDNEYREALTNLARHEFIVTHLSFAYLAERYGLEQVGISGLSPHAEPSPAQMAKIMDFAAEHDVRHIFQEPLVTSRLAEVLADDLGAEILELNPLEGLTEDELAAGEDYFSIMRRNLEQLKIALAE</sequence>
<feature type="coiled-coil region" evidence="5">
    <location>
        <begin position="202"/>
        <end position="229"/>
    </location>
</feature>
<dbReference type="SUPFAM" id="SSF53807">
    <property type="entry name" value="Helical backbone' metal receptor"/>
    <property type="match status" value="1"/>
</dbReference>
<dbReference type="InterPro" id="IPR006127">
    <property type="entry name" value="ZnuA-like"/>
</dbReference>